<gene>
    <name evidence="8" type="ORF">M2280_000528</name>
</gene>
<protein>
    <recommendedName>
        <fullName evidence="1">DNA (cytosine-5-)-methyltransferase</fullName>
        <ecNumber evidence="1">2.1.1.37</ecNumber>
    </recommendedName>
</protein>
<evidence type="ECO:0000256" key="4">
    <source>
        <dbReference type="ARBA" id="ARBA00022691"/>
    </source>
</evidence>
<evidence type="ECO:0000256" key="3">
    <source>
        <dbReference type="ARBA" id="ARBA00022679"/>
    </source>
</evidence>
<reference evidence="8 9" key="1">
    <citation type="submission" date="2023-04" db="EMBL/GenBank/DDBJ databases">
        <title>Forest soil microbial communities from Buena Vista Peninsula, Colon Province, Panama.</title>
        <authorList>
            <person name="Bouskill N."/>
        </authorList>
    </citation>
    <scope>NUCLEOTIDE SEQUENCE [LARGE SCALE GENOMIC DNA]</scope>
    <source>
        <strain evidence="8 9">CFH S0262</strain>
    </source>
</reference>
<dbReference type="InterPro" id="IPR050750">
    <property type="entry name" value="C5-MTase"/>
</dbReference>
<keyword evidence="2 6" id="KW-0489">Methyltransferase</keyword>
<comment type="similarity">
    <text evidence="6 7">Belongs to the class I-like SAM-binding methyltransferase superfamily. C5-methyltransferase family.</text>
</comment>
<dbReference type="GO" id="GO:0032259">
    <property type="term" value="P:methylation"/>
    <property type="evidence" value="ECO:0007669"/>
    <property type="project" value="UniProtKB-KW"/>
</dbReference>
<dbReference type="EC" id="2.1.1.37" evidence="1"/>
<dbReference type="PANTHER" id="PTHR46098">
    <property type="entry name" value="TRNA (CYTOSINE(38)-C(5))-METHYLTRANSFERASE"/>
    <property type="match status" value="1"/>
</dbReference>
<dbReference type="EMBL" id="JARXVC010000001">
    <property type="protein sequence ID" value="MDH6279323.1"/>
    <property type="molecule type" value="Genomic_DNA"/>
</dbReference>
<organism evidence="8 9">
    <name type="scientific">Prescottella agglutinans</name>
    <dbReference type="NCBI Taxonomy" id="1644129"/>
    <lineage>
        <taxon>Bacteria</taxon>
        <taxon>Bacillati</taxon>
        <taxon>Actinomycetota</taxon>
        <taxon>Actinomycetes</taxon>
        <taxon>Mycobacteriales</taxon>
        <taxon>Nocardiaceae</taxon>
        <taxon>Prescottella</taxon>
    </lineage>
</organism>
<keyword evidence="5" id="KW-0680">Restriction system</keyword>
<dbReference type="NCBIfam" id="TIGR00675">
    <property type="entry name" value="dcm"/>
    <property type="match status" value="1"/>
</dbReference>
<keyword evidence="9" id="KW-1185">Reference proteome</keyword>
<sequence>MSSLVLFPSKPRVLEFFAGVGLARMGLEAAGFEVCWANDIEPDKREMYLTHYGDEGHFHLGDVHNVSVDKLPEQVDIAWASSPCTDLSLAGNRSGLRGRESSAFYGFTRVLEELGEHRPKVAVLENVVGLATSHGGDDLAAAVRAFNELGYSVDVITIDAKRFVAQSRPRLFLIAAQNPPASDLSDDSELRPAWLQPIFSAANLRMHRAPIVAPPALRERGLGATLERLPDSDLRWWDAERLENFTASMSPVQSARLNTLKKARSTTYRTAYRRTRNGVAVWEMRPDDIAGCLRTARGGSSKQAVVRLGNGKIAARWMTGREYARLMGAGDYNLNGLRDSQVHFAFGDAVAVPVVQWLAENYLMPLIKGRFDSNIYLEGEAVV</sequence>
<dbReference type="PROSITE" id="PS51679">
    <property type="entry name" value="SAM_MT_C5"/>
    <property type="match status" value="1"/>
</dbReference>
<dbReference type="Pfam" id="PF00145">
    <property type="entry name" value="DNA_methylase"/>
    <property type="match status" value="1"/>
</dbReference>
<dbReference type="RefSeq" id="WP_280758691.1">
    <property type="nucleotide sequence ID" value="NZ_JARXVC010000001.1"/>
</dbReference>
<keyword evidence="4 6" id="KW-0949">S-adenosyl-L-methionine</keyword>
<proteinExistence type="inferred from homology"/>
<dbReference type="GO" id="GO:0003886">
    <property type="term" value="F:DNA (cytosine-5-)-methyltransferase activity"/>
    <property type="evidence" value="ECO:0007669"/>
    <property type="project" value="UniProtKB-EC"/>
</dbReference>
<dbReference type="PRINTS" id="PR00105">
    <property type="entry name" value="C5METTRFRASE"/>
</dbReference>
<evidence type="ECO:0000313" key="8">
    <source>
        <dbReference type="EMBL" id="MDH6279323.1"/>
    </source>
</evidence>
<dbReference type="Gene3D" id="3.40.50.150">
    <property type="entry name" value="Vaccinia Virus protein VP39"/>
    <property type="match status" value="1"/>
</dbReference>
<accession>A0ABT6M4T3</accession>
<dbReference type="InterPro" id="IPR029063">
    <property type="entry name" value="SAM-dependent_MTases_sf"/>
</dbReference>
<comment type="caution">
    <text evidence="8">The sequence shown here is derived from an EMBL/GenBank/DDBJ whole genome shotgun (WGS) entry which is preliminary data.</text>
</comment>
<evidence type="ECO:0000256" key="2">
    <source>
        <dbReference type="ARBA" id="ARBA00022603"/>
    </source>
</evidence>
<dbReference type="Proteomes" id="UP001160334">
    <property type="component" value="Unassembled WGS sequence"/>
</dbReference>
<evidence type="ECO:0000256" key="1">
    <source>
        <dbReference type="ARBA" id="ARBA00011975"/>
    </source>
</evidence>
<evidence type="ECO:0000256" key="6">
    <source>
        <dbReference type="PROSITE-ProRule" id="PRU01016"/>
    </source>
</evidence>
<evidence type="ECO:0000256" key="5">
    <source>
        <dbReference type="ARBA" id="ARBA00022747"/>
    </source>
</evidence>
<feature type="active site" evidence="6">
    <location>
        <position position="84"/>
    </location>
</feature>
<dbReference type="SUPFAM" id="SSF53335">
    <property type="entry name" value="S-adenosyl-L-methionine-dependent methyltransferases"/>
    <property type="match status" value="1"/>
</dbReference>
<dbReference type="PANTHER" id="PTHR46098:SF1">
    <property type="entry name" value="TRNA (CYTOSINE(38)-C(5))-METHYLTRANSFERASE"/>
    <property type="match status" value="1"/>
</dbReference>
<evidence type="ECO:0000256" key="7">
    <source>
        <dbReference type="RuleBase" id="RU000416"/>
    </source>
</evidence>
<name>A0ABT6M4T3_9NOCA</name>
<keyword evidence="3 6" id="KW-0808">Transferase</keyword>
<dbReference type="InterPro" id="IPR001525">
    <property type="entry name" value="C5_MeTfrase"/>
</dbReference>
<evidence type="ECO:0000313" key="9">
    <source>
        <dbReference type="Proteomes" id="UP001160334"/>
    </source>
</evidence>